<proteinExistence type="predicted"/>
<evidence type="ECO:0008006" key="3">
    <source>
        <dbReference type="Google" id="ProtNLM"/>
    </source>
</evidence>
<evidence type="ECO:0000313" key="1">
    <source>
        <dbReference type="EMBL" id="RZF44716.1"/>
    </source>
</evidence>
<name>A0A482XFR8_LAOST</name>
<keyword evidence="2" id="KW-1185">Reference proteome</keyword>
<dbReference type="Proteomes" id="UP000291343">
    <property type="component" value="Unassembled WGS sequence"/>
</dbReference>
<gene>
    <name evidence="1" type="ORF">LSTR_LSTR000668</name>
</gene>
<protein>
    <recommendedName>
        <fullName evidence="3">BAH domain-containing protein</fullName>
    </recommendedName>
</protein>
<dbReference type="AlphaFoldDB" id="A0A482XFR8"/>
<dbReference type="OrthoDB" id="6783309at2759"/>
<reference evidence="1 2" key="1">
    <citation type="journal article" date="2017" name="Gigascience">
        <title>Genome sequence of the small brown planthopper, Laodelphax striatellus.</title>
        <authorList>
            <person name="Zhu J."/>
            <person name="Jiang F."/>
            <person name="Wang X."/>
            <person name="Yang P."/>
            <person name="Bao Y."/>
            <person name="Zhao W."/>
            <person name="Wang W."/>
            <person name="Lu H."/>
            <person name="Wang Q."/>
            <person name="Cui N."/>
            <person name="Li J."/>
            <person name="Chen X."/>
            <person name="Luo L."/>
            <person name="Yu J."/>
            <person name="Kang L."/>
            <person name="Cui F."/>
        </authorList>
    </citation>
    <scope>NUCLEOTIDE SEQUENCE [LARGE SCALE GENOMIC DNA]</scope>
    <source>
        <strain evidence="1">Lst14</strain>
    </source>
</reference>
<accession>A0A482XFR8</accession>
<dbReference type="InParanoid" id="A0A482XFR8"/>
<organism evidence="1 2">
    <name type="scientific">Laodelphax striatellus</name>
    <name type="common">Small brown planthopper</name>
    <name type="synonym">Delphax striatella</name>
    <dbReference type="NCBI Taxonomy" id="195883"/>
    <lineage>
        <taxon>Eukaryota</taxon>
        <taxon>Metazoa</taxon>
        <taxon>Ecdysozoa</taxon>
        <taxon>Arthropoda</taxon>
        <taxon>Hexapoda</taxon>
        <taxon>Insecta</taxon>
        <taxon>Pterygota</taxon>
        <taxon>Neoptera</taxon>
        <taxon>Paraneoptera</taxon>
        <taxon>Hemiptera</taxon>
        <taxon>Auchenorrhyncha</taxon>
        <taxon>Fulgoroidea</taxon>
        <taxon>Delphacidae</taxon>
        <taxon>Criomorphinae</taxon>
        <taxon>Laodelphax</taxon>
    </lineage>
</organism>
<evidence type="ECO:0000313" key="2">
    <source>
        <dbReference type="Proteomes" id="UP000291343"/>
    </source>
</evidence>
<sequence length="125" mass="14963">MILDDDEQSIDLLDEINENYEEINFERDTFEENDFVLVKFMKKQGPPEYYVGKIISSDEHHFEYKVQFYKRIRSSCKFMKESDEIFDVVEEDIFMRLPMPKEVKGSARTSGQLYFEVDFSSLNVK</sequence>
<dbReference type="EMBL" id="QKKF02010319">
    <property type="protein sequence ID" value="RZF44716.1"/>
    <property type="molecule type" value="Genomic_DNA"/>
</dbReference>
<comment type="caution">
    <text evidence="1">The sequence shown here is derived from an EMBL/GenBank/DDBJ whole genome shotgun (WGS) entry which is preliminary data.</text>
</comment>